<keyword evidence="5" id="KW-0234">DNA repair</keyword>
<keyword evidence="4" id="KW-0227">DNA damage</keyword>
<dbReference type="PANTHER" id="PTHR12162:SF0">
    <property type="entry name" value="NIBRIN"/>
    <property type="match status" value="1"/>
</dbReference>
<dbReference type="GO" id="GO:0000724">
    <property type="term" value="P:double-strand break repair via homologous recombination"/>
    <property type="evidence" value="ECO:0000318"/>
    <property type="project" value="GO_Central"/>
</dbReference>
<dbReference type="PROSITE" id="PS50172">
    <property type="entry name" value="BRCT"/>
    <property type="match status" value="1"/>
</dbReference>
<dbReference type="Pfam" id="PF00533">
    <property type="entry name" value="BRCT"/>
    <property type="match status" value="1"/>
</dbReference>
<evidence type="ECO:0000313" key="12">
    <source>
        <dbReference type="Proteomes" id="UP000026915"/>
    </source>
</evidence>
<name>A0A061EDS3_THECC</name>
<protein>
    <submittedName>
        <fullName evidence="11">Nijmegen breakage syndrome 1, putative isoform 4</fullName>
    </submittedName>
</protein>
<dbReference type="PROSITE" id="PS50006">
    <property type="entry name" value="FHA_DOMAIN"/>
    <property type="match status" value="1"/>
</dbReference>
<dbReference type="GO" id="GO:0007131">
    <property type="term" value="P:reciprocal meiotic recombination"/>
    <property type="evidence" value="ECO:0007669"/>
    <property type="project" value="EnsemblPlants"/>
</dbReference>
<evidence type="ECO:0000259" key="9">
    <source>
        <dbReference type="PROSITE" id="PS50006"/>
    </source>
</evidence>
<dbReference type="GO" id="GO:0003684">
    <property type="term" value="F:damaged DNA binding"/>
    <property type="evidence" value="ECO:0000318"/>
    <property type="project" value="GO_Central"/>
</dbReference>
<dbReference type="CDD" id="cd22667">
    <property type="entry name" value="FHA_NBN"/>
    <property type="match status" value="1"/>
</dbReference>
<dbReference type="SUPFAM" id="SSF52113">
    <property type="entry name" value="BRCT domain"/>
    <property type="match status" value="1"/>
</dbReference>
<dbReference type="SMART" id="SM00240">
    <property type="entry name" value="FHA"/>
    <property type="match status" value="1"/>
</dbReference>
<feature type="domain" description="FHA" evidence="9">
    <location>
        <begin position="26"/>
        <end position="78"/>
    </location>
</feature>
<dbReference type="Gene3D" id="3.40.50.10190">
    <property type="entry name" value="BRCT domain"/>
    <property type="match status" value="1"/>
</dbReference>
<sequence>MVWALLPVDPSSGEEDKYYIFRKGTYKVGRKGCDIIVHKDKGVSRIHADIIVDDMTKSSQVRIKDLSKYGTLVKKNLSSKKKVHEFPNKETSLEDGNLLSFGAGNATYRFCYVPLVFYICCAEVSQVNHHLQDKVSSIGARLTHAFSQECTHVLIDQQMPLKGDLLDAIVAKKPVLHSSWLEFVAEKSIRTELPGYSSHVPTIIVDGVSVEVSDANTRENCLEGYAFLLESTYMYNFGDRLQSLLEVSGSRSFCVEDTCSSSQASKCGENIHLAYVIPARSADKFDHLDKLGLSCTVNEMALIRAVLSGNLDQSILISSSVLVSSSCSTDETVVADSDEEHEAATSVNANASTGKVGARSCVNREEISMEAPNYVSKAEVSTYHDATRLEDGQVIFRDDNGCLTARRDKAEESEYGNSDIVYSQVLIVRDVNLPSTTNFITDERLINYKRFRKASIQSGNSFDNLVPFSKYPYKNNEFGSEELAESVKEEKKRKKMEAIAEDLFNNEKVRIVTVFFSPGFDLMIYP</sequence>
<evidence type="ECO:0000256" key="4">
    <source>
        <dbReference type="ARBA" id="ARBA00022763"/>
    </source>
</evidence>
<dbReference type="OMA" id="RDETCHV"/>
<dbReference type="Pfam" id="PF00498">
    <property type="entry name" value="FHA"/>
    <property type="match status" value="1"/>
</dbReference>
<gene>
    <name evidence="11" type="ORF">TCM_017495</name>
</gene>
<keyword evidence="7" id="KW-0131">Cell cycle</keyword>
<keyword evidence="3" id="KW-0158">Chromosome</keyword>
<comment type="subcellular location">
    <subcellularLocation>
        <location evidence="2">Chromosome</location>
    </subcellularLocation>
    <subcellularLocation>
        <location evidence="1">Nucleus</location>
    </subcellularLocation>
</comment>
<dbReference type="STRING" id="3641.A0A061EDS3"/>
<dbReference type="FunCoup" id="A0A061EDS3">
    <property type="interactions" value="997"/>
</dbReference>
<dbReference type="FunFam" id="2.60.200.20:FF:000017">
    <property type="entry name" value="Nibrin"/>
    <property type="match status" value="1"/>
</dbReference>
<dbReference type="InterPro" id="IPR040227">
    <property type="entry name" value="Nibrin-rel"/>
</dbReference>
<evidence type="ECO:0000313" key="11">
    <source>
        <dbReference type="EMBL" id="EOY03071.1"/>
    </source>
</evidence>
<dbReference type="GO" id="GO:0006312">
    <property type="term" value="P:mitotic recombination"/>
    <property type="evidence" value="ECO:0007669"/>
    <property type="project" value="EnsemblPlants"/>
</dbReference>
<keyword evidence="12" id="KW-1185">Reference proteome</keyword>
<dbReference type="InterPro" id="IPR001357">
    <property type="entry name" value="BRCT_dom"/>
</dbReference>
<organism evidence="11 12">
    <name type="scientific">Theobroma cacao</name>
    <name type="common">Cacao</name>
    <name type="synonym">Cocoa</name>
    <dbReference type="NCBI Taxonomy" id="3641"/>
    <lineage>
        <taxon>Eukaryota</taxon>
        <taxon>Viridiplantae</taxon>
        <taxon>Streptophyta</taxon>
        <taxon>Embryophyta</taxon>
        <taxon>Tracheophyta</taxon>
        <taxon>Spermatophyta</taxon>
        <taxon>Magnoliopsida</taxon>
        <taxon>eudicotyledons</taxon>
        <taxon>Gunneridae</taxon>
        <taxon>Pentapetalae</taxon>
        <taxon>rosids</taxon>
        <taxon>malvids</taxon>
        <taxon>Malvales</taxon>
        <taxon>Malvaceae</taxon>
        <taxon>Byttnerioideae</taxon>
        <taxon>Theobroma</taxon>
    </lineage>
</organism>
<dbReference type="InterPro" id="IPR036420">
    <property type="entry name" value="BRCT_dom_sf"/>
</dbReference>
<dbReference type="eggNOG" id="ENOG502QQ7Y">
    <property type="taxonomic scope" value="Eukaryota"/>
</dbReference>
<dbReference type="PANTHER" id="PTHR12162">
    <property type="entry name" value="NIBRIN-RELATED"/>
    <property type="match status" value="1"/>
</dbReference>
<dbReference type="SUPFAM" id="SSF49879">
    <property type="entry name" value="SMAD/FHA domain"/>
    <property type="match status" value="1"/>
</dbReference>
<dbReference type="Gene3D" id="2.60.200.20">
    <property type="match status" value="1"/>
</dbReference>
<proteinExistence type="inferred from homology"/>
<comment type="similarity">
    <text evidence="8">Belongs to the Nibrin family.</text>
</comment>
<accession>A0A061EDS3</accession>
<evidence type="ECO:0000259" key="10">
    <source>
        <dbReference type="PROSITE" id="PS50172"/>
    </source>
</evidence>
<dbReference type="GO" id="GO:0005694">
    <property type="term" value="C:chromosome"/>
    <property type="evidence" value="ECO:0007669"/>
    <property type="project" value="UniProtKB-SubCell"/>
</dbReference>
<dbReference type="InterPro" id="IPR008984">
    <property type="entry name" value="SMAD_FHA_dom_sf"/>
</dbReference>
<dbReference type="CDD" id="cd00027">
    <property type="entry name" value="BRCT"/>
    <property type="match status" value="1"/>
</dbReference>
<dbReference type="AlphaFoldDB" id="A0A061EDS3"/>
<dbReference type="EMBL" id="CM001882">
    <property type="protein sequence ID" value="EOY03071.1"/>
    <property type="molecule type" value="Genomic_DNA"/>
</dbReference>
<feature type="domain" description="BRCT" evidence="10">
    <location>
        <begin position="131"/>
        <end position="181"/>
    </location>
</feature>
<dbReference type="Proteomes" id="UP000026915">
    <property type="component" value="Chromosome 4"/>
</dbReference>
<evidence type="ECO:0000256" key="6">
    <source>
        <dbReference type="ARBA" id="ARBA00023242"/>
    </source>
</evidence>
<dbReference type="GO" id="GO:0007095">
    <property type="term" value="P:mitotic G2 DNA damage checkpoint signaling"/>
    <property type="evidence" value="ECO:0000318"/>
    <property type="project" value="GO_Central"/>
</dbReference>
<reference evidence="11 12" key="1">
    <citation type="journal article" date="2013" name="Genome Biol.">
        <title>The genome sequence of the most widely cultivated cacao type and its use to identify candidate genes regulating pod color.</title>
        <authorList>
            <person name="Motamayor J.C."/>
            <person name="Mockaitis K."/>
            <person name="Schmutz J."/>
            <person name="Haiminen N."/>
            <person name="Iii D.L."/>
            <person name="Cornejo O."/>
            <person name="Findley S.D."/>
            <person name="Zheng P."/>
            <person name="Utro F."/>
            <person name="Royaert S."/>
            <person name="Saski C."/>
            <person name="Jenkins J."/>
            <person name="Podicheti R."/>
            <person name="Zhao M."/>
            <person name="Scheffler B.E."/>
            <person name="Stack J.C."/>
            <person name="Feltus F.A."/>
            <person name="Mustiga G.M."/>
            <person name="Amores F."/>
            <person name="Phillips W."/>
            <person name="Marelli J.P."/>
            <person name="May G.D."/>
            <person name="Shapiro H."/>
            <person name="Ma J."/>
            <person name="Bustamante C.D."/>
            <person name="Schnell R.J."/>
            <person name="Main D."/>
            <person name="Gilbert D."/>
            <person name="Parida L."/>
            <person name="Kuhn D.N."/>
        </authorList>
    </citation>
    <scope>NUCLEOTIDE SEQUENCE [LARGE SCALE GENOMIC DNA]</scope>
    <source>
        <strain evidence="12">cv. Matina 1-6</strain>
    </source>
</reference>
<evidence type="ECO:0000256" key="1">
    <source>
        <dbReference type="ARBA" id="ARBA00004123"/>
    </source>
</evidence>
<dbReference type="GO" id="GO:0030870">
    <property type="term" value="C:Mre11 complex"/>
    <property type="evidence" value="ECO:0000318"/>
    <property type="project" value="GO_Central"/>
</dbReference>
<evidence type="ECO:0000256" key="2">
    <source>
        <dbReference type="ARBA" id="ARBA00004286"/>
    </source>
</evidence>
<evidence type="ECO:0000256" key="8">
    <source>
        <dbReference type="ARBA" id="ARBA00044757"/>
    </source>
</evidence>
<dbReference type="GO" id="GO:0071479">
    <property type="term" value="P:cellular response to ionizing radiation"/>
    <property type="evidence" value="ECO:0007669"/>
    <property type="project" value="EnsemblPlants"/>
</dbReference>
<dbReference type="Gramene" id="EOY03071">
    <property type="protein sequence ID" value="EOY03071"/>
    <property type="gene ID" value="TCM_017495"/>
</dbReference>
<evidence type="ECO:0000256" key="7">
    <source>
        <dbReference type="ARBA" id="ARBA00023306"/>
    </source>
</evidence>
<evidence type="ECO:0000256" key="5">
    <source>
        <dbReference type="ARBA" id="ARBA00023204"/>
    </source>
</evidence>
<keyword evidence="6" id="KW-0539">Nucleus</keyword>
<dbReference type="InParanoid" id="A0A061EDS3"/>
<dbReference type="InterPro" id="IPR000253">
    <property type="entry name" value="FHA_dom"/>
</dbReference>
<evidence type="ECO:0000256" key="3">
    <source>
        <dbReference type="ARBA" id="ARBA00022454"/>
    </source>
</evidence>